<feature type="transmembrane region" description="Helical" evidence="6">
    <location>
        <begin position="354"/>
        <end position="374"/>
    </location>
</feature>
<evidence type="ECO:0000256" key="3">
    <source>
        <dbReference type="ARBA" id="ARBA00022692"/>
    </source>
</evidence>
<evidence type="ECO:0000259" key="7">
    <source>
        <dbReference type="Pfam" id="PF02687"/>
    </source>
</evidence>
<comment type="caution">
    <text evidence="8">The sequence shown here is derived from an EMBL/GenBank/DDBJ whole genome shotgun (WGS) entry which is preliminary data.</text>
</comment>
<reference evidence="8" key="1">
    <citation type="journal article" date="2019" name="Nat. Med.">
        <title>A library of human gut bacterial isolates paired with longitudinal multiomics data enables mechanistic microbiome research.</title>
        <authorList>
            <person name="Poyet M."/>
            <person name="Groussin M."/>
            <person name="Gibbons S.M."/>
            <person name="Avila-Pacheco J."/>
            <person name="Jiang X."/>
            <person name="Kearney S.M."/>
            <person name="Perrotta A.R."/>
            <person name="Berdy B."/>
            <person name="Zhao S."/>
            <person name="Lieberman T.D."/>
            <person name="Swanson P.K."/>
            <person name="Smith M."/>
            <person name="Roesemann S."/>
            <person name="Alexander J.E."/>
            <person name="Rich S.A."/>
            <person name="Livny J."/>
            <person name="Vlamakis H."/>
            <person name="Clish C."/>
            <person name="Bullock K."/>
            <person name="Deik A."/>
            <person name="Scott J."/>
            <person name="Pierce K.A."/>
            <person name="Xavier R.J."/>
            <person name="Alm E.J."/>
        </authorList>
    </citation>
    <scope>NUCLEOTIDE SEQUENCE</scope>
    <source>
        <strain evidence="8">BIOML-A12</strain>
    </source>
</reference>
<feature type="transmembrane region" description="Helical" evidence="6">
    <location>
        <begin position="737"/>
        <end position="760"/>
    </location>
</feature>
<feature type="transmembrane region" description="Helical" evidence="6">
    <location>
        <begin position="428"/>
        <end position="451"/>
    </location>
</feature>
<gene>
    <name evidence="8" type="ORF">GT664_21755</name>
</gene>
<evidence type="ECO:0000256" key="6">
    <source>
        <dbReference type="SAM" id="Phobius"/>
    </source>
</evidence>
<dbReference type="PANTHER" id="PTHR30287">
    <property type="entry name" value="MEMBRANE COMPONENT OF PREDICTED ABC SUPERFAMILY METABOLITE UPTAKE TRANSPORTER"/>
    <property type="match status" value="1"/>
</dbReference>
<organism evidence="8 9">
    <name type="scientific">Clostridium innocuum</name>
    <dbReference type="NCBI Taxonomy" id="1522"/>
    <lineage>
        <taxon>Bacteria</taxon>
        <taxon>Bacillati</taxon>
        <taxon>Bacillota</taxon>
        <taxon>Clostridia</taxon>
        <taxon>Eubacteriales</taxon>
        <taxon>Clostridiaceae</taxon>
        <taxon>Clostridium</taxon>
    </lineage>
</organism>
<feature type="transmembrane region" description="Helical" evidence="6">
    <location>
        <begin position="20"/>
        <end position="39"/>
    </location>
</feature>
<keyword evidence="3 6" id="KW-0812">Transmembrane</keyword>
<evidence type="ECO:0000256" key="1">
    <source>
        <dbReference type="ARBA" id="ARBA00004651"/>
    </source>
</evidence>
<proteinExistence type="predicted"/>
<dbReference type="AlphaFoldDB" id="A0AB36BD97"/>
<evidence type="ECO:0000256" key="5">
    <source>
        <dbReference type="ARBA" id="ARBA00023136"/>
    </source>
</evidence>
<evidence type="ECO:0000256" key="4">
    <source>
        <dbReference type="ARBA" id="ARBA00022989"/>
    </source>
</evidence>
<dbReference type="PANTHER" id="PTHR30287:SF2">
    <property type="entry name" value="BLL1001 PROTEIN"/>
    <property type="match status" value="1"/>
</dbReference>
<dbReference type="EMBL" id="WWTN01000070">
    <property type="protein sequence ID" value="MZH58308.1"/>
    <property type="molecule type" value="Genomic_DNA"/>
</dbReference>
<dbReference type="GO" id="GO:0005886">
    <property type="term" value="C:plasma membrane"/>
    <property type="evidence" value="ECO:0007669"/>
    <property type="project" value="UniProtKB-SubCell"/>
</dbReference>
<keyword evidence="5 6" id="KW-0472">Membrane</keyword>
<protein>
    <submittedName>
        <fullName evidence="8">FtsX-like permease family protein</fullName>
    </submittedName>
</protein>
<accession>A0AB36BD97</accession>
<feature type="transmembrane region" description="Helical" evidence="6">
    <location>
        <begin position="298"/>
        <end position="329"/>
    </location>
</feature>
<dbReference type="Pfam" id="PF02687">
    <property type="entry name" value="FtsX"/>
    <property type="match status" value="2"/>
</dbReference>
<evidence type="ECO:0000313" key="9">
    <source>
        <dbReference type="Proteomes" id="UP000604383"/>
    </source>
</evidence>
<keyword evidence="4 6" id="KW-1133">Transmembrane helix</keyword>
<keyword evidence="2" id="KW-1003">Cell membrane</keyword>
<comment type="subcellular location">
    <subcellularLocation>
        <location evidence="1">Cell membrane</location>
        <topology evidence="1">Multi-pass membrane protein</topology>
    </subcellularLocation>
</comment>
<dbReference type="InterPro" id="IPR038766">
    <property type="entry name" value="Membrane_comp_ABC_pdt"/>
</dbReference>
<feature type="transmembrane region" description="Helical" evidence="6">
    <location>
        <begin position="254"/>
        <end position="278"/>
    </location>
</feature>
<dbReference type="Proteomes" id="UP000604383">
    <property type="component" value="Unassembled WGS sequence"/>
</dbReference>
<evidence type="ECO:0000256" key="2">
    <source>
        <dbReference type="ARBA" id="ARBA00022475"/>
    </source>
</evidence>
<evidence type="ECO:0000313" key="8">
    <source>
        <dbReference type="EMBL" id="MZH58308.1"/>
    </source>
</evidence>
<feature type="domain" description="ABC3 transporter permease C-terminal" evidence="7">
    <location>
        <begin position="257"/>
        <end position="381"/>
    </location>
</feature>
<feature type="transmembrane region" description="Helical" evidence="6">
    <location>
        <begin position="678"/>
        <end position="700"/>
    </location>
</feature>
<dbReference type="RefSeq" id="WP_009270670.1">
    <property type="nucleotide sequence ID" value="NZ_CAEUHQ010000001.1"/>
</dbReference>
<feature type="transmembrane region" description="Helical" evidence="6">
    <location>
        <begin position="772"/>
        <end position="795"/>
    </location>
</feature>
<name>A0AB36BD97_CLOIN</name>
<dbReference type="InterPro" id="IPR003838">
    <property type="entry name" value="ABC3_permease_C"/>
</dbReference>
<feature type="domain" description="ABC3 transporter permease C-terminal" evidence="7">
    <location>
        <begin position="685"/>
        <end position="792"/>
    </location>
</feature>
<sequence length="808" mass="92777">MKEKVNFVYRFIKHDKSKAATILLVLTLGVCLISSLMLLKISNDDFVAREEIYLNGDYQLAVDIGNKPAKIDEHLIEETITVYDYTIIRNDDGSFIQVKSVNKHTDMQGFHILEGLFPKSPNEILISKKYARDHRLSIGDIISIQTGIRVLNEKNVNNNVDFSEYERYIKGDKIYDLKISGIYNPDVIENAAAITDQMILFNDYTGTSGIEYIKLKPSAEAVWQNIKNNYQAYVNVHGENLLLGKRIDNPVGNVLLFITVITVILLFFLISNVMSIIIKERSRQYGVLKSIGAEKKQIFVLSIIEICLYALVAIPAGIALSLIIITFVLDKLEKVLNINDMFPFTYELPMDSNVFIWIIIFLLFLIILSCVISIKPILKTEAISLIRETSENRNKIKHSFYFTEHLFGIECMIGKCYYKQYKKGKVTLLLSLTLSFILLFSGIITLDLIHYNNTGEDSIIVSFKNINTSKQYEEILQQFNKCVSDDHIQNYVFKSSLIMNNIYVSKHFLNEKIIKLDGASTISINVIGCKTKEKLFNDIHEGFLLNDVSRLDERGKSQIYPYFNLNDTNFKILYPVEDDKNGLQLEFELLPDVPQFGKDELNQIPTLYIPPARMKQIIEELQMNRFSEFAVLSTLELNDVSGAKLMDFLKSVEDNSNGYIREVNLYNNQILNTITKSYFWVLTGITFMVIVISVTNLICIAIHGVLNKKKEYAVLISLGIKRIQLFKLLLFENTLTISMAYLFSIPFSIALYCVLFYLLFRNTAYFYIPWKYLPLSAVMVVILIVMIVMTAYHVLNKCKIMQSIYDSE</sequence>